<dbReference type="SUPFAM" id="SSF48264">
    <property type="entry name" value="Cytochrome P450"/>
    <property type="match status" value="1"/>
</dbReference>
<feature type="binding site" description="axial binding residue" evidence="6">
    <location>
        <position position="283"/>
    </location>
    <ligand>
        <name>heme</name>
        <dbReference type="ChEBI" id="CHEBI:30413"/>
    </ligand>
    <ligandPart>
        <name>Fe</name>
        <dbReference type="ChEBI" id="CHEBI:18248"/>
    </ligandPart>
</feature>
<proteinExistence type="inferred from homology"/>
<dbReference type="PANTHER" id="PTHR24305:SF210">
    <property type="entry name" value="CYTOCHROME P450 MONOOXYGENASE ASQL-RELATED"/>
    <property type="match status" value="1"/>
</dbReference>
<keyword evidence="8" id="KW-1185">Reference proteome</keyword>
<evidence type="ECO:0000256" key="3">
    <source>
        <dbReference type="ARBA" id="ARBA00022617"/>
    </source>
</evidence>
<evidence type="ECO:0000313" key="9">
    <source>
        <dbReference type="RefSeq" id="XP_033582301.1"/>
    </source>
</evidence>
<dbReference type="RefSeq" id="XP_033582301.1">
    <property type="nucleotide sequence ID" value="XM_033722727.1"/>
</dbReference>
<evidence type="ECO:0000256" key="6">
    <source>
        <dbReference type="PIRSR" id="PIRSR602401-1"/>
    </source>
</evidence>
<evidence type="ECO:0000256" key="4">
    <source>
        <dbReference type="ARBA" id="ARBA00022723"/>
    </source>
</evidence>
<keyword evidence="3 6" id="KW-0349">Heme</keyword>
<keyword evidence="4 6" id="KW-0479">Metal-binding</keyword>
<reference evidence="7 9" key="1">
    <citation type="journal article" date="2020" name="Stud. Mycol.">
        <title>101 Dothideomycetes genomes: a test case for predicting lifestyles and emergence of pathogens.</title>
        <authorList>
            <person name="Haridas S."/>
            <person name="Albert R."/>
            <person name="Binder M."/>
            <person name="Bloem J."/>
            <person name="Labutti K."/>
            <person name="Salamov A."/>
            <person name="Andreopoulos B."/>
            <person name="Baker S."/>
            <person name="Barry K."/>
            <person name="Bills G."/>
            <person name="Bluhm B."/>
            <person name="Cannon C."/>
            <person name="Castanera R."/>
            <person name="Culley D."/>
            <person name="Daum C."/>
            <person name="Ezra D."/>
            <person name="Gonzalez J."/>
            <person name="Henrissat B."/>
            <person name="Kuo A."/>
            <person name="Liang C."/>
            <person name="Lipzen A."/>
            <person name="Lutzoni F."/>
            <person name="Magnuson J."/>
            <person name="Mondo S."/>
            <person name="Nolan M."/>
            <person name="Ohm R."/>
            <person name="Pangilinan J."/>
            <person name="Park H.-J."/>
            <person name="Ramirez L."/>
            <person name="Alfaro M."/>
            <person name="Sun H."/>
            <person name="Tritt A."/>
            <person name="Yoshinaga Y."/>
            <person name="Zwiers L.-H."/>
            <person name="Turgeon B."/>
            <person name="Goodwin S."/>
            <person name="Spatafora J."/>
            <person name="Crous P."/>
            <person name="Grigoriev I."/>
        </authorList>
    </citation>
    <scope>NUCLEOTIDE SEQUENCE</scope>
    <source>
        <strain evidence="7 9">CBS 304.34</strain>
    </source>
</reference>
<evidence type="ECO:0000256" key="5">
    <source>
        <dbReference type="ARBA" id="ARBA00023004"/>
    </source>
</evidence>
<dbReference type="EMBL" id="MU003694">
    <property type="protein sequence ID" value="KAF2815337.1"/>
    <property type="molecule type" value="Genomic_DNA"/>
</dbReference>
<keyword evidence="5 6" id="KW-0408">Iron</keyword>
<evidence type="ECO:0000313" key="7">
    <source>
        <dbReference type="EMBL" id="KAF2815337.1"/>
    </source>
</evidence>
<reference evidence="9" key="3">
    <citation type="submission" date="2025-04" db="UniProtKB">
        <authorList>
            <consortium name="RefSeq"/>
        </authorList>
    </citation>
    <scope>IDENTIFICATION</scope>
    <source>
        <strain evidence="9">CBS 304.34</strain>
    </source>
</reference>
<evidence type="ECO:0000256" key="2">
    <source>
        <dbReference type="ARBA" id="ARBA00010617"/>
    </source>
</evidence>
<dbReference type="Proteomes" id="UP000504636">
    <property type="component" value="Unplaced"/>
</dbReference>
<dbReference type="GO" id="GO:0016705">
    <property type="term" value="F:oxidoreductase activity, acting on paired donors, with incorporation or reduction of molecular oxygen"/>
    <property type="evidence" value="ECO:0007669"/>
    <property type="project" value="InterPro"/>
</dbReference>
<dbReference type="InterPro" id="IPR002401">
    <property type="entry name" value="Cyt_P450_E_grp-I"/>
</dbReference>
<dbReference type="GO" id="GO:0004497">
    <property type="term" value="F:monooxygenase activity"/>
    <property type="evidence" value="ECO:0007669"/>
    <property type="project" value="InterPro"/>
</dbReference>
<dbReference type="PRINTS" id="PR00463">
    <property type="entry name" value="EP450I"/>
</dbReference>
<dbReference type="InterPro" id="IPR036396">
    <property type="entry name" value="Cyt_P450_sf"/>
</dbReference>
<dbReference type="AlphaFoldDB" id="A0A6A6Z506"/>
<reference evidence="9" key="2">
    <citation type="submission" date="2020-04" db="EMBL/GenBank/DDBJ databases">
        <authorList>
            <consortium name="NCBI Genome Project"/>
        </authorList>
    </citation>
    <scope>NUCLEOTIDE SEQUENCE</scope>
    <source>
        <strain evidence="9">CBS 304.34</strain>
    </source>
</reference>
<dbReference type="OrthoDB" id="1470350at2759"/>
<dbReference type="PANTHER" id="PTHR24305">
    <property type="entry name" value="CYTOCHROME P450"/>
    <property type="match status" value="1"/>
</dbReference>
<gene>
    <name evidence="7 9" type="ORF">BDZ99DRAFT_485688</name>
</gene>
<accession>A0A6A6Z506</accession>
<dbReference type="GeneID" id="54463620"/>
<organism evidence="7">
    <name type="scientific">Mytilinidion resinicola</name>
    <dbReference type="NCBI Taxonomy" id="574789"/>
    <lineage>
        <taxon>Eukaryota</taxon>
        <taxon>Fungi</taxon>
        <taxon>Dikarya</taxon>
        <taxon>Ascomycota</taxon>
        <taxon>Pezizomycotina</taxon>
        <taxon>Dothideomycetes</taxon>
        <taxon>Pleosporomycetidae</taxon>
        <taxon>Mytilinidiales</taxon>
        <taxon>Mytilinidiaceae</taxon>
        <taxon>Mytilinidion</taxon>
    </lineage>
</organism>
<dbReference type="InterPro" id="IPR001128">
    <property type="entry name" value="Cyt_P450"/>
</dbReference>
<protein>
    <submittedName>
        <fullName evidence="7 9">Cytochrome P450</fullName>
    </submittedName>
</protein>
<comment type="cofactor">
    <cofactor evidence="1 6">
        <name>heme</name>
        <dbReference type="ChEBI" id="CHEBI:30413"/>
    </cofactor>
</comment>
<dbReference type="GO" id="GO:0020037">
    <property type="term" value="F:heme binding"/>
    <property type="evidence" value="ECO:0007669"/>
    <property type="project" value="InterPro"/>
</dbReference>
<dbReference type="GO" id="GO:0005506">
    <property type="term" value="F:iron ion binding"/>
    <property type="evidence" value="ECO:0007669"/>
    <property type="project" value="InterPro"/>
</dbReference>
<comment type="similarity">
    <text evidence="2">Belongs to the cytochrome P450 family.</text>
</comment>
<dbReference type="Pfam" id="PF00067">
    <property type="entry name" value="p450"/>
    <property type="match status" value="1"/>
</dbReference>
<evidence type="ECO:0000256" key="1">
    <source>
        <dbReference type="ARBA" id="ARBA00001971"/>
    </source>
</evidence>
<sequence>MLNWHALHGDYNEVVRVSPTCVFINNAEAWRGYSLLWFAHHEAVSGTTIDLSRCMNFTNFDVIGSLCFGESFNALENENYGFWIANLFQGLKVGRMFRVLRAYPIVGHPLLSFPQLFPALARARQRHTEYTKNKTARQLDTPSDCETSATFLSGAAFYLLKDAAWIKKLQHGIRTRLCDESKISFLALGRLKTLNTVIQVTFRLYSPVPTMPPRLVSEGGAVINSVFIPARTRIGVAQYLACHSSHNFTDPERFAPERFLGHPKFQDDKRTVIQPFSTGPSNCVGQDLAWTETQAIMARLIWHFDMELDKNSLLWNRQKLFILRDKLALTAHG</sequence>
<dbReference type="Gene3D" id="1.10.630.10">
    <property type="entry name" value="Cytochrome P450"/>
    <property type="match status" value="2"/>
</dbReference>
<dbReference type="InterPro" id="IPR050121">
    <property type="entry name" value="Cytochrome_P450_monoxygenase"/>
</dbReference>
<name>A0A6A6Z506_9PEZI</name>
<evidence type="ECO:0000313" key="8">
    <source>
        <dbReference type="Proteomes" id="UP000504636"/>
    </source>
</evidence>